<evidence type="ECO:0000256" key="4">
    <source>
        <dbReference type="ARBA" id="ARBA00022679"/>
    </source>
</evidence>
<feature type="domain" description="Glycosyl transferase family 28 C-terminal" evidence="5">
    <location>
        <begin position="198"/>
        <end position="339"/>
    </location>
</feature>
<evidence type="ECO:0000256" key="3">
    <source>
        <dbReference type="ARBA" id="ARBA00022676"/>
    </source>
</evidence>
<dbReference type="Pfam" id="PF04101">
    <property type="entry name" value="Glyco_tran_28_C"/>
    <property type="match status" value="1"/>
</dbReference>
<dbReference type="InterPro" id="IPR007235">
    <property type="entry name" value="Glyco_trans_28_C"/>
</dbReference>
<comment type="subcellular location">
    <subcellularLocation>
        <location evidence="1">Membrane</location>
    </subcellularLocation>
</comment>
<protein>
    <submittedName>
        <fullName evidence="7">Glycosyltransferase</fullName>
    </submittedName>
</protein>
<dbReference type="Gene3D" id="3.40.50.2000">
    <property type="entry name" value="Glycogen Phosphorylase B"/>
    <property type="match status" value="1"/>
</dbReference>
<comment type="similarity">
    <text evidence="2">Belongs to the glycosyltransferase 28 family.</text>
</comment>
<dbReference type="PANTHER" id="PTHR43025:SF3">
    <property type="entry name" value="MONOGALACTOSYLDIACYLGLYCEROL SYNTHASE 1, CHLOROPLASTIC"/>
    <property type="match status" value="1"/>
</dbReference>
<comment type="caution">
    <text evidence="7">The sequence shown here is derived from an EMBL/GenBank/DDBJ whole genome shotgun (WGS) entry which is preliminary data.</text>
</comment>
<dbReference type="InterPro" id="IPR050519">
    <property type="entry name" value="Glycosyltransf_28_UgtP"/>
</dbReference>
<evidence type="ECO:0000259" key="5">
    <source>
        <dbReference type="Pfam" id="PF04101"/>
    </source>
</evidence>
<proteinExistence type="inferred from homology"/>
<evidence type="ECO:0000259" key="6">
    <source>
        <dbReference type="Pfam" id="PF06925"/>
    </source>
</evidence>
<dbReference type="PANTHER" id="PTHR43025">
    <property type="entry name" value="MONOGALACTOSYLDIACYLGLYCEROL SYNTHASE"/>
    <property type="match status" value="1"/>
</dbReference>
<keyword evidence="4" id="KW-0808">Transferase</keyword>
<dbReference type="Pfam" id="PF06925">
    <property type="entry name" value="MGDG_synth"/>
    <property type="match status" value="1"/>
</dbReference>
<sequence length="368" mass="42121">MNILILTGKFGMGHYSVANTLKQDIEDRYIDTNVSVHDIFECITPKYYNAIYDAYTVMINKASSIYNACYKFTYNNKKSNLVFENYFINKIEKLIDDTNADMVISTLPFCSQIISAYKKNGGRDLPLITCITDVGAHQEWINFNTDAYIVPSNSTKMELISKGVPSDIIYIGGIPVKKQFRKFTRNNRMKQNQKEKRLLIMGGGLGIIQLKDEFMERINQLNNVKTTIITGNNTKLYNELLNKYENIEVIGYTDEVYKYMGQADLIISKAGGVTLFETISAELPIVVIRPFLGQEINNAYFVENKRIGEIIWDKSANIPERIESLINDELKLKSMSLNMKSLKESFICDITKDIIDKFFANNVIHEVL</sequence>
<dbReference type="Proteomes" id="UP001079657">
    <property type="component" value="Unassembled WGS sequence"/>
</dbReference>
<evidence type="ECO:0000256" key="1">
    <source>
        <dbReference type="ARBA" id="ARBA00004370"/>
    </source>
</evidence>
<accession>A0ABT4CQY9</accession>
<dbReference type="SUPFAM" id="SSF53756">
    <property type="entry name" value="UDP-Glycosyltransferase/glycogen phosphorylase"/>
    <property type="match status" value="1"/>
</dbReference>
<organism evidence="7 8">
    <name type="scientific">Clostridium ganghwense</name>
    <dbReference type="NCBI Taxonomy" id="312089"/>
    <lineage>
        <taxon>Bacteria</taxon>
        <taxon>Bacillati</taxon>
        <taxon>Bacillota</taxon>
        <taxon>Clostridia</taxon>
        <taxon>Eubacteriales</taxon>
        <taxon>Clostridiaceae</taxon>
        <taxon>Clostridium</taxon>
    </lineage>
</organism>
<keyword evidence="3" id="KW-0328">Glycosyltransferase</keyword>
<evidence type="ECO:0000313" key="7">
    <source>
        <dbReference type="EMBL" id="MCY6371483.1"/>
    </source>
</evidence>
<evidence type="ECO:0000256" key="2">
    <source>
        <dbReference type="ARBA" id="ARBA00006962"/>
    </source>
</evidence>
<feature type="domain" description="Diacylglycerol glucosyltransferase N-terminal" evidence="6">
    <location>
        <begin position="14"/>
        <end position="176"/>
    </location>
</feature>
<reference evidence="7" key="1">
    <citation type="submission" date="2022-12" db="EMBL/GenBank/DDBJ databases">
        <authorList>
            <person name="Wang J."/>
        </authorList>
    </citation>
    <scope>NUCLEOTIDE SEQUENCE</scope>
    <source>
        <strain evidence="7">HY-42-06</strain>
    </source>
</reference>
<dbReference type="InterPro" id="IPR009695">
    <property type="entry name" value="Diacylglyc_glucosyltr_N"/>
</dbReference>
<keyword evidence="8" id="KW-1185">Reference proteome</keyword>
<name>A0ABT4CQY9_9CLOT</name>
<dbReference type="RefSeq" id="WP_268050344.1">
    <property type="nucleotide sequence ID" value="NZ_JAPQES010000004.1"/>
</dbReference>
<gene>
    <name evidence="7" type="ORF">OXH55_12605</name>
</gene>
<dbReference type="EMBL" id="JAPQES010000004">
    <property type="protein sequence ID" value="MCY6371483.1"/>
    <property type="molecule type" value="Genomic_DNA"/>
</dbReference>
<evidence type="ECO:0000313" key="8">
    <source>
        <dbReference type="Proteomes" id="UP001079657"/>
    </source>
</evidence>